<evidence type="ECO:0000256" key="3">
    <source>
        <dbReference type="ARBA" id="ARBA00022723"/>
    </source>
</evidence>
<dbReference type="InterPro" id="IPR002023">
    <property type="entry name" value="NuoE-like"/>
</dbReference>
<reference evidence="8" key="2">
    <citation type="submission" date="2021-09" db="EMBL/GenBank/DDBJ databases">
        <authorList>
            <person name="Gilroy R."/>
        </authorList>
    </citation>
    <scope>NUCLEOTIDE SEQUENCE</scope>
    <source>
        <strain evidence="8">1277</strain>
    </source>
</reference>
<protein>
    <submittedName>
        <fullName evidence="8">NAD(P)H-dependent oxidoreductase subunit E</fullName>
    </submittedName>
</protein>
<comment type="caution">
    <text evidence="8">The sequence shown here is derived from an EMBL/GenBank/DDBJ whole genome shotgun (WGS) entry which is preliminary data.</text>
</comment>
<evidence type="ECO:0000256" key="4">
    <source>
        <dbReference type="ARBA" id="ARBA00023004"/>
    </source>
</evidence>
<evidence type="ECO:0000256" key="7">
    <source>
        <dbReference type="PIRSR" id="PIRSR000216-1"/>
    </source>
</evidence>
<feature type="binding site" evidence="7">
    <location>
        <position position="130"/>
    </location>
    <ligand>
        <name>[2Fe-2S] cluster</name>
        <dbReference type="ChEBI" id="CHEBI:190135"/>
    </ligand>
</feature>
<dbReference type="SUPFAM" id="SSF52833">
    <property type="entry name" value="Thioredoxin-like"/>
    <property type="match status" value="1"/>
</dbReference>
<dbReference type="InterPro" id="IPR036249">
    <property type="entry name" value="Thioredoxin-like_sf"/>
</dbReference>
<dbReference type="GO" id="GO:0016491">
    <property type="term" value="F:oxidoreductase activity"/>
    <property type="evidence" value="ECO:0007669"/>
    <property type="project" value="InterPro"/>
</dbReference>
<evidence type="ECO:0000256" key="6">
    <source>
        <dbReference type="ARBA" id="ARBA00034078"/>
    </source>
</evidence>
<dbReference type="GO" id="GO:0051537">
    <property type="term" value="F:2 iron, 2 sulfur cluster binding"/>
    <property type="evidence" value="ECO:0007669"/>
    <property type="project" value="UniProtKB-KW"/>
</dbReference>
<comment type="cofactor">
    <cofactor evidence="6">
        <name>[2Fe-2S] cluster</name>
        <dbReference type="ChEBI" id="CHEBI:190135"/>
    </cofactor>
</comment>
<organism evidence="8 9">
    <name type="scientific">Romboutsia timonensis</name>
    <dbReference type="NCBI Taxonomy" id="1776391"/>
    <lineage>
        <taxon>Bacteria</taxon>
        <taxon>Bacillati</taxon>
        <taxon>Bacillota</taxon>
        <taxon>Clostridia</taxon>
        <taxon>Peptostreptococcales</taxon>
        <taxon>Peptostreptococcaceae</taxon>
        <taxon>Romboutsia</taxon>
    </lineage>
</organism>
<dbReference type="CDD" id="cd03064">
    <property type="entry name" value="TRX_Fd_NuoE"/>
    <property type="match status" value="1"/>
</dbReference>
<dbReference type="PANTHER" id="PTHR43342">
    <property type="entry name" value="NADH-QUINONE OXIDOREDUCTASE, E SUBUNIT"/>
    <property type="match status" value="1"/>
</dbReference>
<sequence length="166" mass="19052">MYNFSSHNKYLFKQLDTFINSIKNKEDSLIQILHYAQDIFGYIPKEVQIYISEKLNISLTEIYDIINFYSYFTTDPKGKYKINICLGKVCYAKGASEILAEFEKQLGIKSGQTSKDFLFSLNGIRCIGACGLAPVVVVNDKVYGRFKLEQVSEVLEYYKSLENTTI</sequence>
<dbReference type="PANTHER" id="PTHR43342:SF2">
    <property type="entry name" value="POTENTIAL NAD-REDUCING HYDROGENASE SUBUNIT"/>
    <property type="match status" value="1"/>
</dbReference>
<feature type="binding site" evidence="7">
    <location>
        <position position="85"/>
    </location>
    <ligand>
        <name>[2Fe-2S] cluster</name>
        <dbReference type="ChEBI" id="CHEBI:190135"/>
    </ligand>
</feature>
<reference evidence="8" key="1">
    <citation type="journal article" date="2021" name="PeerJ">
        <title>Extensive microbial diversity within the chicken gut microbiome revealed by metagenomics and culture.</title>
        <authorList>
            <person name="Gilroy R."/>
            <person name="Ravi A."/>
            <person name="Getino M."/>
            <person name="Pursley I."/>
            <person name="Horton D.L."/>
            <person name="Alikhan N.F."/>
            <person name="Baker D."/>
            <person name="Gharbi K."/>
            <person name="Hall N."/>
            <person name="Watson M."/>
            <person name="Adriaenssens E.M."/>
            <person name="Foster-Nyarko E."/>
            <person name="Jarju S."/>
            <person name="Secka A."/>
            <person name="Antonio M."/>
            <person name="Oren A."/>
            <person name="Chaudhuri R.R."/>
            <person name="La Ragione R."/>
            <person name="Hildebrand F."/>
            <person name="Pallen M.J."/>
        </authorList>
    </citation>
    <scope>NUCLEOTIDE SEQUENCE</scope>
    <source>
        <strain evidence="8">1277</strain>
    </source>
</reference>
<dbReference type="EMBL" id="DYUB01000264">
    <property type="protein sequence ID" value="HJG97131.1"/>
    <property type="molecule type" value="Genomic_DNA"/>
</dbReference>
<dbReference type="InterPro" id="IPR028431">
    <property type="entry name" value="NADP_DH_HndA-like"/>
</dbReference>
<dbReference type="AlphaFoldDB" id="A0A921N1B9"/>
<feature type="binding site" evidence="7">
    <location>
        <position position="126"/>
    </location>
    <ligand>
        <name>[2Fe-2S] cluster</name>
        <dbReference type="ChEBI" id="CHEBI:190135"/>
    </ligand>
</feature>
<dbReference type="Pfam" id="PF01257">
    <property type="entry name" value="2Fe-2S_thioredx"/>
    <property type="match status" value="1"/>
</dbReference>
<dbReference type="PIRSF" id="PIRSF000216">
    <property type="entry name" value="NADH_DH_24kDa"/>
    <property type="match status" value="1"/>
</dbReference>
<evidence type="ECO:0000256" key="5">
    <source>
        <dbReference type="ARBA" id="ARBA00023014"/>
    </source>
</evidence>
<dbReference type="GO" id="GO:0046872">
    <property type="term" value="F:metal ion binding"/>
    <property type="evidence" value="ECO:0007669"/>
    <property type="project" value="UniProtKB-KW"/>
</dbReference>
<feature type="binding site" evidence="7">
    <location>
        <position position="90"/>
    </location>
    <ligand>
        <name>[2Fe-2S] cluster</name>
        <dbReference type="ChEBI" id="CHEBI:190135"/>
    </ligand>
</feature>
<comment type="cofactor">
    <cofactor evidence="7">
        <name>[2Fe-2S] cluster</name>
        <dbReference type="ChEBI" id="CHEBI:190135"/>
    </cofactor>
    <text evidence="7">Binds 1 [2Fe-2S] cluster.</text>
</comment>
<comment type="similarity">
    <text evidence="1">Belongs to the complex I 24 kDa subunit family.</text>
</comment>
<accession>A0A921N1B9</accession>
<keyword evidence="4 7" id="KW-0408">Iron</keyword>
<keyword evidence="3 7" id="KW-0479">Metal-binding</keyword>
<gene>
    <name evidence="8" type="ORF">K8V90_08535</name>
</gene>
<evidence type="ECO:0000313" key="9">
    <source>
        <dbReference type="Proteomes" id="UP000776700"/>
    </source>
</evidence>
<dbReference type="Proteomes" id="UP000776700">
    <property type="component" value="Unassembled WGS sequence"/>
</dbReference>
<dbReference type="InterPro" id="IPR041921">
    <property type="entry name" value="NuoE_N"/>
</dbReference>
<name>A0A921N1B9_9FIRM</name>
<keyword evidence="2 7" id="KW-0001">2Fe-2S</keyword>
<dbReference type="InterPro" id="IPR042128">
    <property type="entry name" value="NuoE_dom"/>
</dbReference>
<evidence type="ECO:0000256" key="2">
    <source>
        <dbReference type="ARBA" id="ARBA00022714"/>
    </source>
</evidence>
<dbReference type="Gene3D" id="3.40.30.10">
    <property type="entry name" value="Glutaredoxin"/>
    <property type="match status" value="1"/>
</dbReference>
<proteinExistence type="inferred from homology"/>
<evidence type="ECO:0000313" key="8">
    <source>
        <dbReference type="EMBL" id="HJG97131.1"/>
    </source>
</evidence>
<keyword evidence="5 7" id="KW-0411">Iron-sulfur</keyword>
<dbReference type="Gene3D" id="1.10.10.1590">
    <property type="entry name" value="NADH-quinone oxidoreductase subunit E"/>
    <property type="match status" value="1"/>
</dbReference>
<evidence type="ECO:0000256" key="1">
    <source>
        <dbReference type="ARBA" id="ARBA00010643"/>
    </source>
</evidence>